<dbReference type="AlphaFoldDB" id="A0AAW2MJ76"/>
<reference evidence="1" key="2">
    <citation type="journal article" date="2024" name="Plant">
        <title>Genomic evolution and insights into agronomic trait innovations of Sesamum species.</title>
        <authorList>
            <person name="Miao H."/>
            <person name="Wang L."/>
            <person name="Qu L."/>
            <person name="Liu H."/>
            <person name="Sun Y."/>
            <person name="Le M."/>
            <person name="Wang Q."/>
            <person name="Wei S."/>
            <person name="Zheng Y."/>
            <person name="Lin W."/>
            <person name="Duan Y."/>
            <person name="Cao H."/>
            <person name="Xiong S."/>
            <person name="Wang X."/>
            <person name="Wei L."/>
            <person name="Li C."/>
            <person name="Ma Q."/>
            <person name="Ju M."/>
            <person name="Zhao R."/>
            <person name="Li G."/>
            <person name="Mu C."/>
            <person name="Tian Q."/>
            <person name="Mei H."/>
            <person name="Zhang T."/>
            <person name="Gao T."/>
            <person name="Zhang H."/>
        </authorList>
    </citation>
    <scope>NUCLEOTIDE SEQUENCE</scope>
    <source>
        <strain evidence="1">G01</strain>
    </source>
</reference>
<reference evidence="1" key="1">
    <citation type="submission" date="2020-06" db="EMBL/GenBank/DDBJ databases">
        <authorList>
            <person name="Li T."/>
            <person name="Hu X."/>
            <person name="Zhang T."/>
            <person name="Song X."/>
            <person name="Zhang H."/>
            <person name="Dai N."/>
            <person name="Sheng W."/>
            <person name="Hou X."/>
            <person name="Wei L."/>
        </authorList>
    </citation>
    <scope>NUCLEOTIDE SEQUENCE</scope>
    <source>
        <strain evidence="1">G01</strain>
        <tissue evidence="1">Leaf</tissue>
    </source>
</reference>
<protein>
    <submittedName>
        <fullName evidence="1">Uncharacterized protein</fullName>
    </submittedName>
</protein>
<name>A0AAW2MJ76_9LAMI</name>
<sequence length="72" mass="7693">MDKWGRLPGAVLVKCSKRPSGSQRRGVERGPRLIQVKNRAGSGPANAWFPTRPSAGVDKPGAVVQISALKDK</sequence>
<evidence type="ECO:0000313" key="1">
    <source>
        <dbReference type="EMBL" id="KAL0330819.1"/>
    </source>
</evidence>
<dbReference type="EMBL" id="JACGWK010000010">
    <property type="protein sequence ID" value="KAL0330819.1"/>
    <property type="molecule type" value="Genomic_DNA"/>
</dbReference>
<proteinExistence type="predicted"/>
<organism evidence="1">
    <name type="scientific">Sesamum angustifolium</name>
    <dbReference type="NCBI Taxonomy" id="2727405"/>
    <lineage>
        <taxon>Eukaryota</taxon>
        <taxon>Viridiplantae</taxon>
        <taxon>Streptophyta</taxon>
        <taxon>Embryophyta</taxon>
        <taxon>Tracheophyta</taxon>
        <taxon>Spermatophyta</taxon>
        <taxon>Magnoliopsida</taxon>
        <taxon>eudicotyledons</taxon>
        <taxon>Gunneridae</taxon>
        <taxon>Pentapetalae</taxon>
        <taxon>asterids</taxon>
        <taxon>lamiids</taxon>
        <taxon>Lamiales</taxon>
        <taxon>Pedaliaceae</taxon>
        <taxon>Sesamum</taxon>
    </lineage>
</organism>
<gene>
    <name evidence="1" type="ORF">Sangu_1627400</name>
</gene>
<accession>A0AAW2MJ76</accession>
<comment type="caution">
    <text evidence="1">The sequence shown here is derived from an EMBL/GenBank/DDBJ whole genome shotgun (WGS) entry which is preliminary data.</text>
</comment>